<evidence type="ECO:0000313" key="6">
    <source>
        <dbReference type="Proteomes" id="UP000806528"/>
    </source>
</evidence>
<dbReference type="InterPro" id="IPR004358">
    <property type="entry name" value="Sig_transdc_His_kin-like_C"/>
</dbReference>
<evidence type="ECO:0000256" key="3">
    <source>
        <dbReference type="ARBA" id="ARBA00023012"/>
    </source>
</evidence>
<protein>
    <recommendedName>
        <fullName evidence="2">histidine kinase</fullName>
        <ecNumber evidence="2">2.7.13.3</ecNumber>
    </recommendedName>
</protein>
<dbReference type="RefSeq" id="WP_193123801.1">
    <property type="nucleotide sequence ID" value="NZ_JADBGI010000021.1"/>
</dbReference>
<dbReference type="Pfam" id="PF06580">
    <property type="entry name" value="His_kinase"/>
    <property type="match status" value="1"/>
</dbReference>
<dbReference type="Pfam" id="PF02518">
    <property type="entry name" value="HATPase_c"/>
    <property type="match status" value="1"/>
</dbReference>
<dbReference type="EC" id="2.7.13.3" evidence="2"/>
<name>A0ABR9PBE5_9ACTN</name>
<dbReference type="Gene3D" id="3.30.565.10">
    <property type="entry name" value="Histidine kinase-like ATPase, C-terminal domain"/>
    <property type="match status" value="1"/>
</dbReference>
<dbReference type="InterPro" id="IPR036890">
    <property type="entry name" value="HATPase_C_sf"/>
</dbReference>
<organism evidence="5 6">
    <name type="scientific">Nocardiopsis coralli</name>
    <dbReference type="NCBI Taxonomy" id="2772213"/>
    <lineage>
        <taxon>Bacteria</taxon>
        <taxon>Bacillati</taxon>
        <taxon>Actinomycetota</taxon>
        <taxon>Actinomycetes</taxon>
        <taxon>Streptosporangiales</taxon>
        <taxon>Nocardiopsidaceae</taxon>
        <taxon>Nocardiopsis</taxon>
    </lineage>
</organism>
<dbReference type="GO" id="GO:0016301">
    <property type="term" value="F:kinase activity"/>
    <property type="evidence" value="ECO:0007669"/>
    <property type="project" value="UniProtKB-KW"/>
</dbReference>
<gene>
    <name evidence="5" type="ORF">IDM40_21015</name>
</gene>
<proteinExistence type="predicted"/>
<keyword evidence="6" id="KW-1185">Reference proteome</keyword>
<reference evidence="5 6" key="1">
    <citation type="submission" date="2020-09" db="EMBL/GenBank/DDBJ databases">
        <title>Diversity and distribution of actinomycetes associated with coral in the coast of Hainan.</title>
        <authorList>
            <person name="Li F."/>
        </authorList>
    </citation>
    <scope>NUCLEOTIDE SEQUENCE [LARGE SCALE GENOMIC DNA]</scope>
    <source>
        <strain evidence="5 6">HNM0947</strain>
    </source>
</reference>
<evidence type="ECO:0000313" key="5">
    <source>
        <dbReference type="EMBL" id="MBE3001154.1"/>
    </source>
</evidence>
<keyword evidence="5" id="KW-0808">Transferase</keyword>
<dbReference type="PRINTS" id="PR00344">
    <property type="entry name" value="BCTRLSENSOR"/>
</dbReference>
<comment type="caution">
    <text evidence="5">The sequence shown here is derived from an EMBL/GenBank/DDBJ whole genome shotgun (WGS) entry which is preliminary data.</text>
</comment>
<keyword evidence="5" id="KW-0418">Kinase</keyword>
<dbReference type="SMART" id="SM00387">
    <property type="entry name" value="HATPase_c"/>
    <property type="match status" value="1"/>
</dbReference>
<feature type="domain" description="Histidine kinase/HSP90-like ATPase" evidence="4">
    <location>
        <begin position="222"/>
        <end position="332"/>
    </location>
</feature>
<dbReference type="EMBL" id="JADBGI010000021">
    <property type="protein sequence ID" value="MBE3001154.1"/>
    <property type="molecule type" value="Genomic_DNA"/>
</dbReference>
<keyword evidence="3" id="KW-0902">Two-component regulatory system</keyword>
<dbReference type="PANTHER" id="PTHR34220">
    <property type="entry name" value="SENSOR HISTIDINE KINASE YPDA"/>
    <property type="match status" value="1"/>
</dbReference>
<comment type="catalytic activity">
    <reaction evidence="1">
        <text>ATP + protein L-histidine = ADP + protein N-phospho-L-histidine.</text>
        <dbReference type="EC" id="2.7.13.3"/>
    </reaction>
</comment>
<dbReference type="PANTHER" id="PTHR34220:SF7">
    <property type="entry name" value="SENSOR HISTIDINE KINASE YPDA"/>
    <property type="match status" value="1"/>
</dbReference>
<evidence type="ECO:0000256" key="2">
    <source>
        <dbReference type="ARBA" id="ARBA00012438"/>
    </source>
</evidence>
<dbReference type="InterPro" id="IPR003594">
    <property type="entry name" value="HATPase_dom"/>
</dbReference>
<dbReference type="SUPFAM" id="SSF55874">
    <property type="entry name" value="ATPase domain of HSP90 chaperone/DNA topoisomerase II/histidine kinase"/>
    <property type="match status" value="1"/>
</dbReference>
<dbReference type="Proteomes" id="UP000806528">
    <property type="component" value="Unassembled WGS sequence"/>
</dbReference>
<evidence type="ECO:0000259" key="4">
    <source>
        <dbReference type="SMART" id="SM00387"/>
    </source>
</evidence>
<accession>A0ABR9PBE5</accession>
<sequence length="338" mass="36308">MRQVHALGLDLRDGLHGRGVGTAAKRLRRMLGVDGIVLADLDGTVSSHGRRLTADDVQAVLSQVFEYGGCARTRLSDGTELYACPLTVADDLSGALLATGEPAEADVEAAASLVSDCLDHAALRRARARIASANLRTLRAQISPHFVHNALAVISALVRTDPDRARHLLSDFADYLRYGFSEKGDYATVADELEAVQTYLELQRARFHDRLDITVRMAPEVLPVAIPFLVVQPIVENAVRHGLERKEGQGHIGVSGYGEGPLCVIEIEDDGVGMHPDLARSLLAGTGPEAQGVGLANVDQRLRAVYGPEYGLVIETGLGEGTKVTVRIPRFMRGVVAQ</sequence>
<evidence type="ECO:0000256" key="1">
    <source>
        <dbReference type="ARBA" id="ARBA00000085"/>
    </source>
</evidence>
<dbReference type="InterPro" id="IPR010559">
    <property type="entry name" value="Sig_transdc_His_kin_internal"/>
</dbReference>
<dbReference type="InterPro" id="IPR050640">
    <property type="entry name" value="Bact_2-comp_sensor_kinase"/>
</dbReference>